<reference evidence="1 2" key="1">
    <citation type="journal article" date="2013" name="Proc. Natl. Acad. Sci. U.S.A.">
        <title>Genome of Phaeocystis globosa virus PgV-16T highlights the common ancestry of the largest known DNA viruses infecting eukaryotes.</title>
        <authorList>
            <person name="Santini S."/>
            <person name="Jeudy S."/>
            <person name="Bartoli J."/>
            <person name="Poirot O."/>
            <person name="Lescot M."/>
            <person name="Abergel C."/>
            <person name="Barbe V."/>
            <person name="Wommack K.E."/>
            <person name="Noordeloos A.A."/>
            <person name="Brussaard C.P."/>
            <person name="Claverie J.M."/>
        </authorList>
    </citation>
    <scope>NUCLEOTIDE SEQUENCE [LARGE SCALE GENOMIC DNA]</scope>
    <source>
        <strain evidence="1 2">16T</strain>
    </source>
</reference>
<accession>A0AC59EX47</accession>
<organism evidence="1 2">
    <name type="scientific">Phaeocystis globosa virus PgV-16T</name>
    <dbReference type="NCBI Taxonomy" id="3071227"/>
    <lineage>
        <taxon>Viruses</taxon>
        <taxon>Varidnaviria</taxon>
        <taxon>Bamfordvirae</taxon>
        <taxon>Nucleocytoviricota</taxon>
        <taxon>Megaviricetes</taxon>
        <taxon>Imitervirales</taxon>
        <taxon>Mesomimiviridae</taxon>
        <taxon>Tethysvirus</taxon>
        <taxon>Tethysvirus hollandense</taxon>
    </lineage>
</organism>
<evidence type="ECO:0000313" key="2">
    <source>
        <dbReference type="Proteomes" id="UP000204225"/>
    </source>
</evidence>
<evidence type="ECO:0000313" key="1">
    <source>
        <dbReference type="EMBL" id="AGM15542.1"/>
    </source>
</evidence>
<proteinExistence type="predicted"/>
<keyword evidence="2" id="KW-1185">Reference proteome</keyword>
<gene>
    <name evidence="1" type="ORF">PGCG_00231</name>
</gene>
<name>A0AC59EX47_9VIRU</name>
<protein>
    <submittedName>
        <fullName evidence="1">Uncharacterized protein</fullName>
    </submittedName>
</protein>
<dbReference type="EMBL" id="KC662249">
    <property type="protein sequence ID" value="AGM15542.1"/>
    <property type="molecule type" value="Genomic_DNA"/>
</dbReference>
<dbReference type="Proteomes" id="UP000204225">
    <property type="component" value="Segment"/>
</dbReference>
<sequence>MVSSLVSKSFNAFRQKKIQLPILNGINLFLLAVIVCMILYVMNSNTKIIEANTLKETGKDTDGAKSQAEAPYAITDAAMPAADHVTER</sequence>